<keyword evidence="10" id="KW-0862">Zinc</keyword>
<feature type="transmembrane region" description="Helical" evidence="16">
    <location>
        <begin position="20"/>
        <end position="39"/>
    </location>
</feature>
<dbReference type="InterPro" id="IPR018957">
    <property type="entry name" value="Znf_C3HC4_RING-type"/>
</dbReference>
<keyword evidence="4" id="KW-0813">Transport</keyword>
<organism evidence="18">
    <name type="scientific">Amphimedon queenslandica</name>
    <name type="common">Sponge</name>
    <dbReference type="NCBI Taxonomy" id="400682"/>
    <lineage>
        <taxon>Eukaryota</taxon>
        <taxon>Metazoa</taxon>
        <taxon>Porifera</taxon>
        <taxon>Demospongiae</taxon>
        <taxon>Heteroscleromorpha</taxon>
        <taxon>Haplosclerida</taxon>
        <taxon>Niphatidae</taxon>
        <taxon>Amphimedon</taxon>
    </lineage>
</organism>
<dbReference type="InParanoid" id="A0A1X7TJ90"/>
<evidence type="ECO:0000259" key="17">
    <source>
        <dbReference type="PROSITE" id="PS50089"/>
    </source>
</evidence>
<evidence type="ECO:0000256" key="8">
    <source>
        <dbReference type="ARBA" id="ARBA00022771"/>
    </source>
</evidence>
<dbReference type="eggNOG" id="KOG2879">
    <property type="taxonomic scope" value="Eukaryota"/>
</dbReference>
<dbReference type="PROSITE" id="PS50089">
    <property type="entry name" value="ZF_RING_2"/>
    <property type="match status" value="1"/>
</dbReference>
<dbReference type="GO" id="GO:0016558">
    <property type="term" value="P:protein import into peroxisome matrix"/>
    <property type="evidence" value="ECO:0007669"/>
    <property type="project" value="InterPro"/>
</dbReference>
<dbReference type="GO" id="GO:0008270">
    <property type="term" value="F:zinc ion binding"/>
    <property type="evidence" value="ECO:0007669"/>
    <property type="project" value="UniProtKB-KW"/>
</dbReference>
<evidence type="ECO:0000256" key="3">
    <source>
        <dbReference type="ARBA" id="ARBA00008704"/>
    </source>
</evidence>
<evidence type="ECO:0000256" key="5">
    <source>
        <dbReference type="ARBA" id="ARBA00022679"/>
    </source>
</evidence>
<dbReference type="GO" id="GO:0005778">
    <property type="term" value="C:peroxisomal membrane"/>
    <property type="evidence" value="ECO:0007669"/>
    <property type="project" value="UniProtKB-SubCell"/>
</dbReference>
<evidence type="ECO:0000256" key="11">
    <source>
        <dbReference type="ARBA" id="ARBA00022927"/>
    </source>
</evidence>
<keyword evidence="11" id="KW-0653">Protein transport</keyword>
<keyword evidence="6 16" id="KW-0812">Transmembrane</keyword>
<evidence type="ECO:0000256" key="15">
    <source>
        <dbReference type="PROSITE-ProRule" id="PRU00175"/>
    </source>
</evidence>
<dbReference type="PROSITE" id="PS00518">
    <property type="entry name" value="ZF_RING_1"/>
    <property type="match status" value="1"/>
</dbReference>
<evidence type="ECO:0000256" key="14">
    <source>
        <dbReference type="ARBA" id="ARBA00023140"/>
    </source>
</evidence>
<dbReference type="GO" id="GO:0016740">
    <property type="term" value="F:transferase activity"/>
    <property type="evidence" value="ECO:0007669"/>
    <property type="project" value="UniProtKB-KW"/>
</dbReference>
<dbReference type="InterPro" id="IPR013083">
    <property type="entry name" value="Znf_RING/FYVE/PHD"/>
</dbReference>
<comment type="pathway">
    <text evidence="2">Protein modification; protein ubiquitination.</text>
</comment>
<sequence length="117" mass="13415">MTPSRPQVLRELSYDYMNREIIWFGFSEFLFSVLPLLNLQSLKNSYNKILHSLVGDRETAVAPNVCVYCNGVPVLPQVSTCRHLFCYYCIAANVLADSNFPCPVCNERVNDFTHYNV</sequence>
<keyword evidence="12 16" id="KW-1133">Transmembrane helix</keyword>
<dbReference type="Gene3D" id="3.30.40.10">
    <property type="entry name" value="Zinc/RING finger domain, C3HC4 (zinc finger)"/>
    <property type="match status" value="1"/>
</dbReference>
<evidence type="ECO:0000256" key="9">
    <source>
        <dbReference type="ARBA" id="ARBA00022786"/>
    </source>
</evidence>
<evidence type="ECO:0000256" key="4">
    <source>
        <dbReference type="ARBA" id="ARBA00022448"/>
    </source>
</evidence>
<dbReference type="SUPFAM" id="SSF57850">
    <property type="entry name" value="RING/U-box"/>
    <property type="match status" value="1"/>
</dbReference>
<dbReference type="AlphaFoldDB" id="A0A1X7TJ90"/>
<keyword evidence="5" id="KW-0808">Transferase</keyword>
<dbReference type="STRING" id="400682.A0A1X7TJ90"/>
<evidence type="ECO:0000256" key="10">
    <source>
        <dbReference type="ARBA" id="ARBA00022833"/>
    </source>
</evidence>
<dbReference type="EnsemblMetazoa" id="Aqu2.1.14916_001">
    <property type="protein sequence ID" value="Aqu2.1.14916_001"/>
    <property type="gene ID" value="Aqu2.1.14916"/>
</dbReference>
<dbReference type="InterPro" id="IPR017907">
    <property type="entry name" value="Znf_RING_CS"/>
</dbReference>
<keyword evidence="8 15" id="KW-0863">Zinc-finger</keyword>
<keyword evidence="13 16" id="KW-0472">Membrane</keyword>
<dbReference type="Pfam" id="PF00097">
    <property type="entry name" value="zf-C3HC4"/>
    <property type="match status" value="1"/>
</dbReference>
<name>A0A1X7TJ90_AMPQE</name>
<dbReference type="InterPro" id="IPR001841">
    <property type="entry name" value="Znf_RING"/>
</dbReference>
<evidence type="ECO:0000256" key="6">
    <source>
        <dbReference type="ARBA" id="ARBA00022692"/>
    </source>
</evidence>
<dbReference type="SMART" id="SM00184">
    <property type="entry name" value="RING"/>
    <property type="match status" value="1"/>
</dbReference>
<evidence type="ECO:0000256" key="2">
    <source>
        <dbReference type="ARBA" id="ARBA00004906"/>
    </source>
</evidence>
<evidence type="ECO:0000256" key="1">
    <source>
        <dbReference type="ARBA" id="ARBA00004585"/>
    </source>
</evidence>
<accession>A0A1X7TJ90</accession>
<comment type="similarity">
    <text evidence="3">Belongs to the pex2/pex10/pex12 family.</text>
</comment>
<protein>
    <recommendedName>
        <fullName evidence="17">RING-type domain-containing protein</fullName>
    </recommendedName>
</protein>
<dbReference type="InterPro" id="IPR025654">
    <property type="entry name" value="PEX2/10"/>
</dbReference>
<dbReference type="PANTHER" id="PTHR48178">
    <property type="entry name" value="PEROXISOME BIOGENESIS FACTOR 2"/>
    <property type="match status" value="1"/>
</dbReference>
<proteinExistence type="inferred from homology"/>
<evidence type="ECO:0000256" key="7">
    <source>
        <dbReference type="ARBA" id="ARBA00022723"/>
    </source>
</evidence>
<comment type="subcellular location">
    <subcellularLocation>
        <location evidence="1">Peroxisome membrane</location>
        <topology evidence="1">Multi-pass membrane protein</topology>
    </subcellularLocation>
</comment>
<keyword evidence="7" id="KW-0479">Metal-binding</keyword>
<reference evidence="18" key="1">
    <citation type="submission" date="2017-05" db="UniProtKB">
        <authorList>
            <consortium name="EnsemblMetazoa"/>
        </authorList>
    </citation>
    <scope>IDENTIFICATION</scope>
</reference>
<keyword evidence="14" id="KW-0576">Peroxisome</keyword>
<dbReference type="PANTHER" id="PTHR48178:SF1">
    <property type="entry name" value="PEROXISOME BIOGENESIS FACTOR 2"/>
    <property type="match status" value="1"/>
</dbReference>
<evidence type="ECO:0000256" key="13">
    <source>
        <dbReference type="ARBA" id="ARBA00023136"/>
    </source>
</evidence>
<evidence type="ECO:0000256" key="12">
    <source>
        <dbReference type="ARBA" id="ARBA00022989"/>
    </source>
</evidence>
<feature type="domain" description="RING-type" evidence="17">
    <location>
        <begin position="66"/>
        <end position="106"/>
    </location>
</feature>
<keyword evidence="9" id="KW-0833">Ubl conjugation pathway</keyword>
<evidence type="ECO:0000256" key="16">
    <source>
        <dbReference type="SAM" id="Phobius"/>
    </source>
</evidence>
<evidence type="ECO:0000313" key="18">
    <source>
        <dbReference type="EnsemblMetazoa" id="Aqu2.1.14916_001"/>
    </source>
</evidence>